<gene>
    <name evidence="10" type="primary">plsY</name>
    <name evidence="11" type="ordered locus">MARTH_orf866</name>
</gene>
<comment type="similarity">
    <text evidence="10">Belongs to the PlsY family.</text>
</comment>
<sequence>MIGKYIYINLILLVIGYLIGSINVGIIYTKKINDDIRKKGSGNAGTTNILRNFGLKMALGVFVFDSFKSLLPIMIVFFVKQFSNLSNKEFILPLFIGLGAFLGHIFPIYFKFKGGKGVACFFGILFAFHILAFSLFLTIYLLIVLISRYVSLASALATFIISPVSMLYVLNRGTYLSYMQANVIYPAHAIVIIICAIVIILKHIPNYIRLVNKTESKIKL</sequence>
<keyword evidence="1 10" id="KW-1003">Cell membrane</keyword>
<keyword evidence="5 10" id="KW-1133">Transmembrane helix</keyword>
<evidence type="ECO:0000256" key="5">
    <source>
        <dbReference type="ARBA" id="ARBA00022989"/>
    </source>
</evidence>
<comment type="subcellular location">
    <subcellularLocation>
        <location evidence="10">Cell membrane</location>
        <topology evidence="10">Multi-pass membrane protein</topology>
    </subcellularLocation>
</comment>
<keyword evidence="4 10" id="KW-0812">Transmembrane</keyword>
<dbReference type="EMBL" id="CP001047">
    <property type="protein sequence ID" value="ACF07584.1"/>
    <property type="molecule type" value="Genomic_DNA"/>
</dbReference>
<dbReference type="Pfam" id="PF02660">
    <property type="entry name" value="G3P_acyltransf"/>
    <property type="match status" value="1"/>
</dbReference>
<evidence type="ECO:0000256" key="7">
    <source>
        <dbReference type="ARBA" id="ARBA00023136"/>
    </source>
</evidence>
<dbReference type="GO" id="GO:0005886">
    <property type="term" value="C:plasma membrane"/>
    <property type="evidence" value="ECO:0007669"/>
    <property type="project" value="UniProtKB-SubCell"/>
</dbReference>
<comment type="pathway">
    <text evidence="10">Lipid metabolism; phospholipid metabolism.</text>
</comment>
<keyword evidence="7 10" id="KW-0472">Membrane</keyword>
<dbReference type="HOGENOM" id="CLU_081254_3_0_14"/>
<evidence type="ECO:0000256" key="9">
    <source>
        <dbReference type="ARBA" id="ARBA00023264"/>
    </source>
</evidence>
<dbReference type="Proteomes" id="UP000008812">
    <property type="component" value="Chromosome"/>
</dbReference>
<comment type="function">
    <text evidence="10">Catalyzes the transfer of an acyl group from acyl-phosphate (acyl-PO(4)) to glycerol-3-phosphate (G3P) to form lysophosphatidic acid (LPA). This enzyme utilizes acyl-phosphate as fatty acyl donor, but not acyl-CoA or acyl-ACP.</text>
</comment>
<feature type="transmembrane region" description="Helical" evidence="10">
    <location>
        <begin position="182"/>
        <end position="201"/>
    </location>
</feature>
<dbReference type="PANTHER" id="PTHR30309">
    <property type="entry name" value="INNER MEMBRANE PROTEIN YGIH"/>
    <property type="match status" value="1"/>
</dbReference>
<dbReference type="AlphaFoldDB" id="B3PNI2"/>
<dbReference type="RefSeq" id="WP_012498541.1">
    <property type="nucleotide sequence ID" value="NC_011025.1"/>
</dbReference>
<evidence type="ECO:0000256" key="1">
    <source>
        <dbReference type="ARBA" id="ARBA00022475"/>
    </source>
</evidence>
<evidence type="ECO:0000256" key="10">
    <source>
        <dbReference type="HAMAP-Rule" id="MF_01043"/>
    </source>
</evidence>
<comment type="subunit">
    <text evidence="10">Probably interacts with PlsX.</text>
</comment>
<dbReference type="HAMAP" id="MF_01043">
    <property type="entry name" value="PlsY"/>
    <property type="match status" value="1"/>
</dbReference>
<dbReference type="GO" id="GO:0008654">
    <property type="term" value="P:phospholipid biosynthetic process"/>
    <property type="evidence" value="ECO:0007669"/>
    <property type="project" value="UniProtKB-UniRule"/>
</dbReference>
<proteinExistence type="inferred from homology"/>
<feature type="transmembrane region" description="Helical" evidence="10">
    <location>
        <begin position="90"/>
        <end position="110"/>
    </location>
</feature>
<dbReference type="InterPro" id="IPR003811">
    <property type="entry name" value="G3P_acylTferase_PlsY"/>
</dbReference>
<keyword evidence="8 10" id="KW-0594">Phospholipid biosynthesis</keyword>
<comment type="catalytic activity">
    <reaction evidence="10">
        <text>an acyl phosphate + sn-glycerol 3-phosphate = a 1-acyl-sn-glycero-3-phosphate + phosphate</text>
        <dbReference type="Rhea" id="RHEA:34075"/>
        <dbReference type="ChEBI" id="CHEBI:43474"/>
        <dbReference type="ChEBI" id="CHEBI:57597"/>
        <dbReference type="ChEBI" id="CHEBI:57970"/>
        <dbReference type="ChEBI" id="CHEBI:59918"/>
        <dbReference type="EC" id="2.3.1.275"/>
    </reaction>
</comment>
<keyword evidence="12" id="KW-1185">Reference proteome</keyword>
<keyword evidence="9 10" id="KW-1208">Phospholipid metabolism</keyword>
<dbReference type="eggNOG" id="COG0344">
    <property type="taxonomic scope" value="Bacteria"/>
</dbReference>
<reference evidence="11 12" key="1">
    <citation type="journal article" date="2008" name="Infect. Immun.">
        <title>Genome of Mycoplasma arthritidis.</title>
        <authorList>
            <person name="Dybvig K."/>
            <person name="Zuhua C."/>
            <person name="Lao P."/>
            <person name="Jordan D.S."/>
            <person name="French C.T."/>
            <person name="Tu A.H."/>
            <person name="Loraine A.E."/>
        </authorList>
    </citation>
    <scope>NUCLEOTIDE SEQUENCE [LARGE SCALE GENOMIC DNA]</scope>
    <source>
        <strain evidence="11 12">158L3-1</strain>
    </source>
</reference>
<keyword evidence="3 10" id="KW-0808">Transferase</keyword>
<dbReference type="UniPathway" id="UPA00085"/>
<dbReference type="EC" id="2.3.1.275" evidence="10"/>
<evidence type="ECO:0000256" key="4">
    <source>
        <dbReference type="ARBA" id="ARBA00022692"/>
    </source>
</evidence>
<name>B3PNI2_META1</name>
<dbReference type="NCBIfam" id="TIGR00023">
    <property type="entry name" value="glycerol-3-phosphate 1-O-acyltransferase PlsY"/>
    <property type="match status" value="1"/>
</dbReference>
<evidence type="ECO:0000313" key="11">
    <source>
        <dbReference type="EMBL" id="ACF07584.1"/>
    </source>
</evidence>
<evidence type="ECO:0000256" key="3">
    <source>
        <dbReference type="ARBA" id="ARBA00022679"/>
    </source>
</evidence>
<evidence type="ECO:0000256" key="6">
    <source>
        <dbReference type="ARBA" id="ARBA00023098"/>
    </source>
</evidence>
<feature type="transmembrane region" description="Helical" evidence="10">
    <location>
        <begin position="117"/>
        <end position="143"/>
    </location>
</feature>
<dbReference type="KEGG" id="mat:MARTH_orf866"/>
<feature type="transmembrane region" description="Helical" evidence="10">
    <location>
        <begin position="149"/>
        <end position="170"/>
    </location>
</feature>
<evidence type="ECO:0000313" key="12">
    <source>
        <dbReference type="Proteomes" id="UP000008812"/>
    </source>
</evidence>
<dbReference type="GO" id="GO:0043772">
    <property type="term" value="F:acyl-phosphate glycerol-3-phosphate acyltransferase activity"/>
    <property type="evidence" value="ECO:0007669"/>
    <property type="project" value="UniProtKB-UniRule"/>
</dbReference>
<accession>B3PNI2</accession>
<keyword evidence="2 10" id="KW-0444">Lipid biosynthesis</keyword>
<dbReference type="SMART" id="SM01207">
    <property type="entry name" value="G3P_acyltransf"/>
    <property type="match status" value="1"/>
</dbReference>
<protein>
    <recommendedName>
        <fullName evidence="10">Glycerol-3-phosphate acyltransferase</fullName>
    </recommendedName>
    <alternativeName>
        <fullName evidence="10">Acyl-PO4 G3P acyltransferase</fullName>
    </alternativeName>
    <alternativeName>
        <fullName evidence="10">Acyl-phosphate--glycerol-3-phosphate acyltransferase</fullName>
    </alternativeName>
    <alternativeName>
        <fullName evidence="10">G3P acyltransferase</fullName>
        <shortName evidence="10">GPAT</shortName>
        <ecNumber evidence="10">2.3.1.275</ecNumber>
    </alternativeName>
    <alternativeName>
        <fullName evidence="10">Lysophosphatidic acid synthase</fullName>
        <shortName evidence="10">LPA synthase</shortName>
    </alternativeName>
</protein>
<dbReference type="PANTHER" id="PTHR30309:SF0">
    <property type="entry name" value="GLYCEROL-3-PHOSPHATE ACYLTRANSFERASE-RELATED"/>
    <property type="match status" value="1"/>
</dbReference>
<evidence type="ECO:0000256" key="8">
    <source>
        <dbReference type="ARBA" id="ARBA00023209"/>
    </source>
</evidence>
<keyword evidence="6 10" id="KW-0443">Lipid metabolism</keyword>
<dbReference type="STRING" id="243272.MARTH_orf866"/>
<evidence type="ECO:0000256" key="2">
    <source>
        <dbReference type="ARBA" id="ARBA00022516"/>
    </source>
</evidence>
<feature type="transmembrane region" description="Helical" evidence="10">
    <location>
        <begin position="57"/>
        <end position="78"/>
    </location>
</feature>
<feature type="transmembrane region" description="Helical" evidence="10">
    <location>
        <begin position="6"/>
        <end position="29"/>
    </location>
</feature>
<organism evidence="11 12">
    <name type="scientific">Metamycoplasma arthritidis (strain 158L3-1)</name>
    <name type="common">Mycoplasma arthritidis</name>
    <dbReference type="NCBI Taxonomy" id="243272"/>
    <lineage>
        <taxon>Bacteria</taxon>
        <taxon>Bacillati</taxon>
        <taxon>Mycoplasmatota</taxon>
        <taxon>Mycoplasmoidales</taxon>
        <taxon>Metamycoplasmataceae</taxon>
        <taxon>Metamycoplasma</taxon>
    </lineage>
</organism>